<dbReference type="InterPro" id="IPR011123">
    <property type="entry name" value="Y_Y_Y"/>
</dbReference>
<evidence type="ECO:0000256" key="1">
    <source>
        <dbReference type="ARBA" id="ARBA00012528"/>
    </source>
</evidence>
<dbReference type="Gene3D" id="3.30.70.270">
    <property type="match status" value="1"/>
</dbReference>
<dbReference type="InterPro" id="IPR000160">
    <property type="entry name" value="GGDEF_dom"/>
</dbReference>
<dbReference type="InterPro" id="IPR029787">
    <property type="entry name" value="Nucleotide_cyclase"/>
</dbReference>
<dbReference type="Gene3D" id="2.130.10.10">
    <property type="entry name" value="YVTN repeat-like/Quinoprotein amine dehydrogenase"/>
    <property type="match status" value="2"/>
</dbReference>
<keyword evidence="3" id="KW-1133">Transmembrane helix</keyword>
<dbReference type="SUPFAM" id="SSF55073">
    <property type="entry name" value="Nucleotide cyclase"/>
    <property type="match status" value="1"/>
</dbReference>
<keyword evidence="5" id="KW-0808">Transferase</keyword>
<dbReference type="RefSeq" id="WP_377242033.1">
    <property type="nucleotide sequence ID" value="NZ_JBHLXP010000001.1"/>
</dbReference>
<reference evidence="5 6" key="1">
    <citation type="submission" date="2024-09" db="EMBL/GenBank/DDBJ databases">
        <authorList>
            <person name="Sun Q."/>
            <person name="Mori K."/>
        </authorList>
    </citation>
    <scope>NUCLEOTIDE SEQUENCE [LARGE SCALE GENOMIC DNA]</scope>
    <source>
        <strain evidence="5 6">KCTC 23315</strain>
    </source>
</reference>
<feature type="transmembrane region" description="Helical" evidence="3">
    <location>
        <begin position="699"/>
        <end position="720"/>
    </location>
</feature>
<dbReference type="PANTHER" id="PTHR45138">
    <property type="entry name" value="REGULATORY COMPONENTS OF SENSORY TRANSDUCTION SYSTEM"/>
    <property type="match status" value="1"/>
</dbReference>
<evidence type="ECO:0000313" key="6">
    <source>
        <dbReference type="Proteomes" id="UP001589813"/>
    </source>
</evidence>
<dbReference type="InterPro" id="IPR015943">
    <property type="entry name" value="WD40/YVTN_repeat-like_dom_sf"/>
</dbReference>
<dbReference type="NCBIfam" id="TIGR00254">
    <property type="entry name" value="GGDEF"/>
    <property type="match status" value="1"/>
</dbReference>
<keyword evidence="3" id="KW-0812">Transmembrane</keyword>
<dbReference type="Proteomes" id="UP001589813">
    <property type="component" value="Unassembled WGS sequence"/>
</dbReference>
<keyword evidence="5" id="KW-0548">Nucleotidyltransferase</keyword>
<keyword evidence="6" id="KW-1185">Reference proteome</keyword>
<dbReference type="PANTHER" id="PTHR45138:SF9">
    <property type="entry name" value="DIGUANYLATE CYCLASE DGCM-RELATED"/>
    <property type="match status" value="1"/>
</dbReference>
<dbReference type="EMBL" id="JBHLXP010000001">
    <property type="protein sequence ID" value="MFC0048133.1"/>
    <property type="molecule type" value="Genomic_DNA"/>
</dbReference>
<comment type="catalytic activity">
    <reaction evidence="2">
        <text>2 GTP = 3',3'-c-di-GMP + 2 diphosphate</text>
        <dbReference type="Rhea" id="RHEA:24898"/>
        <dbReference type="ChEBI" id="CHEBI:33019"/>
        <dbReference type="ChEBI" id="CHEBI:37565"/>
        <dbReference type="ChEBI" id="CHEBI:58805"/>
        <dbReference type="EC" id="2.7.7.65"/>
    </reaction>
</comment>
<dbReference type="InterPro" id="IPR043128">
    <property type="entry name" value="Rev_trsase/Diguanyl_cyclase"/>
</dbReference>
<dbReference type="SMART" id="SM00267">
    <property type="entry name" value="GGDEF"/>
    <property type="match status" value="1"/>
</dbReference>
<evidence type="ECO:0000313" key="5">
    <source>
        <dbReference type="EMBL" id="MFC0048133.1"/>
    </source>
</evidence>
<dbReference type="InterPro" id="IPR011110">
    <property type="entry name" value="Reg_prop"/>
</dbReference>
<dbReference type="Gene3D" id="2.60.40.10">
    <property type="entry name" value="Immunoglobulins"/>
    <property type="match status" value="1"/>
</dbReference>
<dbReference type="Pfam" id="PF07494">
    <property type="entry name" value="Reg_prop"/>
    <property type="match status" value="2"/>
</dbReference>
<organism evidence="5 6">
    <name type="scientific">Rheinheimera tilapiae</name>
    <dbReference type="NCBI Taxonomy" id="875043"/>
    <lineage>
        <taxon>Bacteria</taxon>
        <taxon>Pseudomonadati</taxon>
        <taxon>Pseudomonadota</taxon>
        <taxon>Gammaproteobacteria</taxon>
        <taxon>Chromatiales</taxon>
        <taxon>Chromatiaceae</taxon>
        <taxon>Rheinheimera</taxon>
    </lineage>
</organism>
<dbReference type="SUPFAM" id="SSF63829">
    <property type="entry name" value="Calcium-dependent phosphotriesterase"/>
    <property type="match status" value="2"/>
</dbReference>
<dbReference type="CDD" id="cd01949">
    <property type="entry name" value="GGDEF"/>
    <property type="match status" value="1"/>
</dbReference>
<protein>
    <recommendedName>
        <fullName evidence="1">diguanylate cyclase</fullName>
        <ecNumber evidence="1">2.7.7.65</ecNumber>
    </recommendedName>
</protein>
<feature type="domain" description="GGDEF" evidence="4">
    <location>
        <begin position="797"/>
        <end position="936"/>
    </location>
</feature>
<dbReference type="InterPro" id="IPR013783">
    <property type="entry name" value="Ig-like_fold"/>
</dbReference>
<proteinExistence type="predicted"/>
<name>A0ABV6BDL6_9GAMM</name>
<dbReference type="EC" id="2.7.7.65" evidence="1"/>
<dbReference type="InterPro" id="IPR050469">
    <property type="entry name" value="Diguanylate_Cyclase"/>
</dbReference>
<dbReference type="Pfam" id="PF07495">
    <property type="entry name" value="Y_Y_Y"/>
    <property type="match status" value="1"/>
</dbReference>
<dbReference type="PROSITE" id="PS50887">
    <property type="entry name" value="GGDEF"/>
    <property type="match status" value="1"/>
</dbReference>
<sequence>MSNNSVRAVTQDQQGYLWIGTLEGLNRFDGTHFESFSSNNTRRQLIGNVITRLYTDSQGYIWVGTMTGLSGLNSRTLKFDRYNVLGEVTAIAEVGEREIWVAADNLFRIRDGQVSRVDEIKESVSQIAVTPEHVWVSSSRYLYKLARNGQLDKISLPADLAQHPVYDLLWQNGVMYLASEQGYYLVDTAGQVQPANLPMDRGVPVYQLHSDSQGGDWVSSYDKLFYRHQQQQWQVISRDELGSATQFNDIFEDRQQNVWLGSFGDGLYRVSRGKIKRVIGQSQRDVMVRSVVRTTDDALLIASSQRLGLLDKTQRYTEIQLSGDTPLNVVQDLEPDGDSWLLATDNGPKRLTLADGKLTPLDDALRGIKTKTIKKRQAGGFWLGTNDGLFQLQQELVPFALNHEFESSVITFVQDNPEKLLVGTTRGAYQYQQEKLLRIGLGTPLYNAFVTTMLQLPQGPLVVGTVDDGLFVRLFDGKWLQFDTSNGLPFEPVVSLFHDAGSDYVWVSTLKGIFRFQPHLLSDSPPGQNLFEEVLTPYERQLGTAPGRCCNGSGASKVVLWQDQLWYPTLKGLVAVPVKLKASSSQTYQPLVQQIQAQKLYSLLPEQNRLVLETDERNVSLRYTAIDFLKPMALEFRYQLVGFDQDWHQVGSRREAIYTNLPAGRYLFRLQARNLNQSWDLAGQTQLELVIPRRFDETVMYRGLWLLLGLFLLYGLFWLARRNVQLREAELTKLVKLRTQELETSNIRLNELNEQLSQLTHKDALTGLRNRRFLFEQLPKDIEHYQRNRESMLAQNKCIALMQLDLDNFKVINDKFGNSAGDSILQQVSGLLIRETRGSDYVVRYAGEEFMLVMRDIPLDMVREFACRLNELISSEAFVLPDGRTVSVQCSVGYAIYPLELLGGQLIGWEISLQLAELALYHVKHNGRNGVASIQFDRQVDAFEFEDSDHIEAQIEKLLADGVAWFELNSGRQQDSIIN</sequence>
<gene>
    <name evidence="5" type="ORF">ACFFJP_07500</name>
</gene>
<dbReference type="Pfam" id="PF00990">
    <property type="entry name" value="GGDEF"/>
    <property type="match status" value="1"/>
</dbReference>
<evidence type="ECO:0000259" key="4">
    <source>
        <dbReference type="PROSITE" id="PS50887"/>
    </source>
</evidence>
<keyword evidence="3" id="KW-0472">Membrane</keyword>
<evidence type="ECO:0000256" key="2">
    <source>
        <dbReference type="ARBA" id="ARBA00034247"/>
    </source>
</evidence>
<accession>A0ABV6BDL6</accession>
<dbReference type="GO" id="GO:0052621">
    <property type="term" value="F:diguanylate cyclase activity"/>
    <property type="evidence" value="ECO:0007669"/>
    <property type="project" value="UniProtKB-EC"/>
</dbReference>
<evidence type="ECO:0000256" key="3">
    <source>
        <dbReference type="SAM" id="Phobius"/>
    </source>
</evidence>
<comment type="caution">
    <text evidence="5">The sequence shown here is derived from an EMBL/GenBank/DDBJ whole genome shotgun (WGS) entry which is preliminary data.</text>
</comment>